<sequence length="26" mass="3143">MYPEEPQVVPSAISYHSFWRRAEYEA</sequence>
<dbReference type="AlphaFoldDB" id="A0A0E9R037"/>
<evidence type="ECO:0000259" key="1">
    <source>
        <dbReference type="PROSITE" id="PS50858"/>
    </source>
</evidence>
<dbReference type="PROSITE" id="PS50858">
    <property type="entry name" value="BSD"/>
    <property type="match status" value="1"/>
</dbReference>
<protein>
    <recommendedName>
        <fullName evidence="1">BSD domain-containing protein</fullName>
    </recommendedName>
</protein>
<evidence type="ECO:0000313" key="2">
    <source>
        <dbReference type="EMBL" id="JAH22546.1"/>
    </source>
</evidence>
<feature type="domain" description="BSD" evidence="1">
    <location>
        <begin position="1"/>
        <end position="26"/>
    </location>
</feature>
<reference evidence="2" key="1">
    <citation type="submission" date="2014-11" db="EMBL/GenBank/DDBJ databases">
        <authorList>
            <person name="Amaro Gonzalez C."/>
        </authorList>
    </citation>
    <scope>NUCLEOTIDE SEQUENCE</scope>
</reference>
<dbReference type="EMBL" id="GBXM01086031">
    <property type="protein sequence ID" value="JAH22546.1"/>
    <property type="molecule type" value="Transcribed_RNA"/>
</dbReference>
<reference evidence="2" key="2">
    <citation type="journal article" date="2015" name="Fish Shellfish Immunol.">
        <title>Early steps in the European eel (Anguilla anguilla)-Vibrio vulnificus interaction in the gills: Role of the RtxA13 toxin.</title>
        <authorList>
            <person name="Callol A."/>
            <person name="Pajuelo D."/>
            <person name="Ebbesson L."/>
            <person name="Teles M."/>
            <person name="MacKenzie S."/>
            <person name="Amaro C."/>
        </authorList>
    </citation>
    <scope>NUCLEOTIDE SEQUENCE</scope>
</reference>
<accession>A0A0E9R037</accession>
<dbReference type="InterPro" id="IPR005607">
    <property type="entry name" value="BSD_dom"/>
</dbReference>
<proteinExistence type="predicted"/>
<name>A0A0E9R037_ANGAN</name>
<organism evidence="2">
    <name type="scientific">Anguilla anguilla</name>
    <name type="common">European freshwater eel</name>
    <name type="synonym">Muraena anguilla</name>
    <dbReference type="NCBI Taxonomy" id="7936"/>
    <lineage>
        <taxon>Eukaryota</taxon>
        <taxon>Metazoa</taxon>
        <taxon>Chordata</taxon>
        <taxon>Craniata</taxon>
        <taxon>Vertebrata</taxon>
        <taxon>Euteleostomi</taxon>
        <taxon>Actinopterygii</taxon>
        <taxon>Neopterygii</taxon>
        <taxon>Teleostei</taxon>
        <taxon>Anguilliformes</taxon>
        <taxon>Anguillidae</taxon>
        <taxon>Anguilla</taxon>
    </lineage>
</organism>